<organism evidence="1 2">
    <name type="scientific">Ladona fulva</name>
    <name type="common">Scarce chaser dragonfly</name>
    <name type="synonym">Libellula fulva</name>
    <dbReference type="NCBI Taxonomy" id="123851"/>
    <lineage>
        <taxon>Eukaryota</taxon>
        <taxon>Metazoa</taxon>
        <taxon>Ecdysozoa</taxon>
        <taxon>Arthropoda</taxon>
        <taxon>Hexapoda</taxon>
        <taxon>Insecta</taxon>
        <taxon>Pterygota</taxon>
        <taxon>Palaeoptera</taxon>
        <taxon>Odonata</taxon>
        <taxon>Epiprocta</taxon>
        <taxon>Anisoptera</taxon>
        <taxon>Libelluloidea</taxon>
        <taxon>Libellulidae</taxon>
        <taxon>Ladona</taxon>
    </lineage>
</organism>
<sequence length="135" mass="16289">MLCEWLMPQLQENIPDGIYQQNGAHPHFHNEVKSFFNEHLPQPWIGCKGPIEWPPRSPDLMPMDFFLWGYEKDNVYIPPLPTTLQELRPQIREAFVKIDEEMKHRVWQEVEYRYDVVRVTQGAHIELYQRLYLPQ</sequence>
<gene>
    <name evidence="1" type="ORF">J437_LFUL016273</name>
</gene>
<proteinExistence type="predicted"/>
<evidence type="ECO:0000313" key="2">
    <source>
        <dbReference type="Proteomes" id="UP000792457"/>
    </source>
</evidence>
<dbReference type="AlphaFoldDB" id="A0A8K0KIN3"/>
<dbReference type="Proteomes" id="UP000792457">
    <property type="component" value="Unassembled WGS sequence"/>
</dbReference>
<comment type="caution">
    <text evidence="1">The sequence shown here is derived from an EMBL/GenBank/DDBJ whole genome shotgun (WGS) entry which is preliminary data.</text>
</comment>
<dbReference type="Gene3D" id="3.30.420.10">
    <property type="entry name" value="Ribonuclease H-like superfamily/Ribonuclease H"/>
    <property type="match status" value="1"/>
</dbReference>
<protein>
    <submittedName>
        <fullName evidence="1">Uncharacterized protein</fullName>
    </submittedName>
</protein>
<reference evidence="1" key="1">
    <citation type="submission" date="2013-04" db="EMBL/GenBank/DDBJ databases">
        <authorList>
            <person name="Qu J."/>
            <person name="Murali S.C."/>
            <person name="Bandaranaike D."/>
            <person name="Bellair M."/>
            <person name="Blankenburg K."/>
            <person name="Chao H."/>
            <person name="Dinh H."/>
            <person name="Doddapaneni H."/>
            <person name="Downs B."/>
            <person name="Dugan-Rocha S."/>
            <person name="Elkadiri S."/>
            <person name="Gnanaolivu R.D."/>
            <person name="Hernandez B."/>
            <person name="Javaid M."/>
            <person name="Jayaseelan J.C."/>
            <person name="Lee S."/>
            <person name="Li M."/>
            <person name="Ming W."/>
            <person name="Munidasa M."/>
            <person name="Muniz J."/>
            <person name="Nguyen L."/>
            <person name="Ongeri F."/>
            <person name="Osuji N."/>
            <person name="Pu L.-L."/>
            <person name="Puazo M."/>
            <person name="Qu C."/>
            <person name="Quiroz J."/>
            <person name="Raj R."/>
            <person name="Weissenberger G."/>
            <person name="Xin Y."/>
            <person name="Zou X."/>
            <person name="Han Y."/>
            <person name="Richards S."/>
            <person name="Worley K."/>
            <person name="Muzny D."/>
            <person name="Gibbs R."/>
        </authorList>
    </citation>
    <scope>NUCLEOTIDE SEQUENCE</scope>
    <source>
        <strain evidence="1">Sampled in the wild</strain>
    </source>
</reference>
<dbReference type="PANTHER" id="PTHR47326">
    <property type="entry name" value="TRANSPOSABLE ELEMENT TC3 TRANSPOSASE-LIKE PROTEIN"/>
    <property type="match status" value="1"/>
</dbReference>
<keyword evidence="2" id="KW-1185">Reference proteome</keyword>
<accession>A0A8K0KIN3</accession>
<evidence type="ECO:0000313" key="1">
    <source>
        <dbReference type="EMBL" id="KAG8235951.1"/>
    </source>
</evidence>
<dbReference type="GO" id="GO:0003676">
    <property type="term" value="F:nucleic acid binding"/>
    <property type="evidence" value="ECO:0007669"/>
    <property type="project" value="InterPro"/>
</dbReference>
<name>A0A8K0KIN3_LADFU</name>
<dbReference type="OrthoDB" id="6571716at2759"/>
<dbReference type="PANTHER" id="PTHR47326:SF1">
    <property type="entry name" value="HTH PSQ-TYPE DOMAIN-CONTAINING PROTEIN"/>
    <property type="match status" value="1"/>
</dbReference>
<dbReference type="InterPro" id="IPR036397">
    <property type="entry name" value="RNaseH_sf"/>
</dbReference>
<dbReference type="EMBL" id="KZ308971">
    <property type="protein sequence ID" value="KAG8235951.1"/>
    <property type="molecule type" value="Genomic_DNA"/>
</dbReference>
<reference evidence="1" key="2">
    <citation type="submission" date="2017-10" db="EMBL/GenBank/DDBJ databases">
        <title>Ladona fulva Genome sequencing and assembly.</title>
        <authorList>
            <person name="Murali S."/>
            <person name="Richards S."/>
            <person name="Bandaranaike D."/>
            <person name="Bellair M."/>
            <person name="Blankenburg K."/>
            <person name="Chao H."/>
            <person name="Dinh H."/>
            <person name="Doddapaneni H."/>
            <person name="Dugan-Rocha S."/>
            <person name="Elkadiri S."/>
            <person name="Gnanaolivu R."/>
            <person name="Hernandez B."/>
            <person name="Skinner E."/>
            <person name="Javaid M."/>
            <person name="Lee S."/>
            <person name="Li M."/>
            <person name="Ming W."/>
            <person name="Munidasa M."/>
            <person name="Muniz J."/>
            <person name="Nguyen L."/>
            <person name="Hughes D."/>
            <person name="Osuji N."/>
            <person name="Pu L.-L."/>
            <person name="Puazo M."/>
            <person name="Qu C."/>
            <person name="Quiroz J."/>
            <person name="Raj R."/>
            <person name="Weissenberger G."/>
            <person name="Xin Y."/>
            <person name="Zou X."/>
            <person name="Han Y."/>
            <person name="Worley K."/>
            <person name="Muzny D."/>
            <person name="Gibbs R."/>
        </authorList>
    </citation>
    <scope>NUCLEOTIDE SEQUENCE</scope>
    <source>
        <strain evidence="1">Sampled in the wild</strain>
    </source>
</reference>